<dbReference type="Pfam" id="PF02897">
    <property type="entry name" value="Peptidase_S9_N"/>
    <property type="match status" value="1"/>
</dbReference>
<dbReference type="SUPFAM" id="SSF50993">
    <property type="entry name" value="Peptidase/esterase 'gauge' domain"/>
    <property type="match status" value="1"/>
</dbReference>
<feature type="domain" description="Peptidase S9A N-terminal" evidence="6">
    <location>
        <begin position="10"/>
        <end position="430"/>
    </location>
</feature>
<keyword evidence="8" id="KW-1185">Reference proteome</keyword>
<dbReference type="EMBL" id="JAVDXZ010000001">
    <property type="protein sequence ID" value="MDR7330236.1"/>
    <property type="molecule type" value="Genomic_DNA"/>
</dbReference>
<dbReference type="Proteomes" id="UP001180840">
    <property type="component" value="Unassembled WGS sequence"/>
</dbReference>
<dbReference type="InterPro" id="IPR029058">
    <property type="entry name" value="AB_hydrolase_fold"/>
</dbReference>
<dbReference type="InterPro" id="IPR023302">
    <property type="entry name" value="Pept_S9A_N"/>
</dbReference>
<comment type="similarity">
    <text evidence="1">Belongs to the peptidase S9A family.</text>
</comment>
<dbReference type="Gene3D" id="3.40.50.1820">
    <property type="entry name" value="alpha/beta hydrolase"/>
    <property type="match status" value="1"/>
</dbReference>
<name>A0ABU1ZZ99_9CORY</name>
<dbReference type="SUPFAM" id="SSF53474">
    <property type="entry name" value="alpha/beta-Hydrolases"/>
    <property type="match status" value="1"/>
</dbReference>
<accession>A0ABU1ZZ99</accession>
<protein>
    <submittedName>
        <fullName evidence="7">Oligopeptidase B</fullName>
        <ecNumber evidence="7">3.4.21.83</ecNumber>
    </submittedName>
</protein>
<dbReference type="Pfam" id="PF00326">
    <property type="entry name" value="Peptidase_S9"/>
    <property type="match status" value="1"/>
</dbReference>
<dbReference type="GO" id="GO:0004252">
    <property type="term" value="F:serine-type endopeptidase activity"/>
    <property type="evidence" value="ECO:0007669"/>
    <property type="project" value="UniProtKB-EC"/>
</dbReference>
<evidence type="ECO:0000313" key="7">
    <source>
        <dbReference type="EMBL" id="MDR7330236.1"/>
    </source>
</evidence>
<dbReference type="PRINTS" id="PR00862">
    <property type="entry name" value="PROLIGOPTASE"/>
</dbReference>
<gene>
    <name evidence="7" type="ORF">J2S39_001912</name>
</gene>
<proteinExistence type="inferred from homology"/>
<comment type="caution">
    <text evidence="7">The sequence shown here is derived from an EMBL/GenBank/DDBJ whole genome shotgun (WGS) entry which is preliminary data.</text>
</comment>
<dbReference type="InterPro" id="IPR051543">
    <property type="entry name" value="Serine_Peptidase_S9A"/>
</dbReference>
<dbReference type="PANTHER" id="PTHR11757:SF19">
    <property type="entry name" value="PROLYL ENDOPEPTIDASE-LIKE"/>
    <property type="match status" value="1"/>
</dbReference>
<evidence type="ECO:0000256" key="3">
    <source>
        <dbReference type="ARBA" id="ARBA00022801"/>
    </source>
</evidence>
<feature type="domain" description="Peptidase S9 prolyl oligopeptidase catalytic" evidence="5">
    <location>
        <begin position="492"/>
        <end position="705"/>
    </location>
</feature>
<evidence type="ECO:0000256" key="1">
    <source>
        <dbReference type="ARBA" id="ARBA00005228"/>
    </source>
</evidence>
<reference evidence="7" key="1">
    <citation type="submission" date="2023-07" db="EMBL/GenBank/DDBJ databases">
        <title>Sequencing the genomes of 1000 actinobacteria strains.</title>
        <authorList>
            <person name="Klenk H.-P."/>
        </authorList>
    </citation>
    <scope>NUCLEOTIDE SEQUENCE</scope>
    <source>
        <strain evidence="7">DSM 107476</strain>
    </source>
</reference>
<dbReference type="InterPro" id="IPR001375">
    <property type="entry name" value="Peptidase_S9_cat"/>
</dbReference>
<evidence type="ECO:0000256" key="2">
    <source>
        <dbReference type="ARBA" id="ARBA00022670"/>
    </source>
</evidence>
<evidence type="ECO:0000259" key="6">
    <source>
        <dbReference type="Pfam" id="PF02897"/>
    </source>
</evidence>
<keyword evidence="4" id="KW-0720">Serine protease</keyword>
<evidence type="ECO:0000259" key="5">
    <source>
        <dbReference type="Pfam" id="PF00326"/>
    </source>
</evidence>
<sequence length="713" mass="79185">MTDPAPLTAPVAARKPITRTFHGREFVDDYEWLRDKESQDTLDYLNAENAYTDAATADIQPLAETIYQEIKSRVKETDMSVPVRAGDWWYYGRTEEGKDYGYSCRLPVAEGSDPWTPPALPEDGSAPAGEEVILDLNQLAEGHEFISLGASTVTTSGRYLAYSVDTAGDERFDLHVKDLATGELLEDHLTGIFYGATWVGEDYIFYQRVDDAWRPDTVWRHKIGTPADEDVLVYREEDERYNVSVGGVRSEKYLLIESASKITTETRVLETSDPEGEFRLLWERESNVEYFVDHAVIAGEDRWVITHNALGPNFLVGECAVVGELPALTELRELIAHDEKVRVYGVDTYRDFLVAAYRRDAIGQVALMLLNDSGYTQFEELRFEEELVSVGVGAQPEWDAPVVRVTTVSFTQPSTVSNYEVATGTFTELKRQEVRGGYDPADYTAYRLWTTARDGARIPVSVIHRSDLPLDQPNPTLLYGYGSYESSTDPGFSIARLSLMDRGMIFAIAHVRGGGEMGRAWYEDGKETAKKNTFTDFIDVADDLIARGLTEPATLVAEGGSAGGMLMGAVANMAPEKFAGILAVVPFVDSLTSMLMPELPLTVIEWDEWGNPYHDPAVYDYMASYSPYENVTAQDYPDILAVTSLNDTRVLYVEPAKWIAKLRATATGGQFLLKTEMAAGHGGVSGRYGQWKQTGFEYAWVLATAGAVDARDA</sequence>
<keyword evidence="2" id="KW-0645">Protease</keyword>
<dbReference type="RefSeq" id="WP_290195732.1">
    <property type="nucleotide sequence ID" value="NZ_CP047654.1"/>
</dbReference>
<dbReference type="EC" id="3.4.21.83" evidence="7"/>
<dbReference type="PANTHER" id="PTHR11757">
    <property type="entry name" value="PROTEASE FAMILY S9A OLIGOPEPTIDASE"/>
    <property type="match status" value="1"/>
</dbReference>
<dbReference type="InterPro" id="IPR002470">
    <property type="entry name" value="Peptidase_S9A"/>
</dbReference>
<evidence type="ECO:0000256" key="4">
    <source>
        <dbReference type="ARBA" id="ARBA00022825"/>
    </source>
</evidence>
<keyword evidence="3 7" id="KW-0378">Hydrolase</keyword>
<dbReference type="Gene3D" id="2.130.10.120">
    <property type="entry name" value="Prolyl oligopeptidase, N-terminal domain"/>
    <property type="match status" value="1"/>
</dbReference>
<evidence type="ECO:0000313" key="8">
    <source>
        <dbReference type="Proteomes" id="UP001180840"/>
    </source>
</evidence>
<organism evidence="7 8">
    <name type="scientific">Corynebacterium guangdongense</name>
    <dbReference type="NCBI Taxonomy" id="1783348"/>
    <lineage>
        <taxon>Bacteria</taxon>
        <taxon>Bacillati</taxon>
        <taxon>Actinomycetota</taxon>
        <taxon>Actinomycetes</taxon>
        <taxon>Mycobacteriales</taxon>
        <taxon>Corynebacteriaceae</taxon>
        <taxon>Corynebacterium</taxon>
    </lineage>
</organism>